<keyword evidence="1" id="KW-0862">Zinc</keyword>
<dbReference type="InterPro" id="IPR000210">
    <property type="entry name" value="BTB/POZ_dom"/>
</dbReference>
<feature type="compositionally biased region" description="Acidic residues" evidence="2">
    <location>
        <begin position="478"/>
        <end position="492"/>
    </location>
</feature>
<evidence type="ECO:0000313" key="5">
    <source>
        <dbReference type="Ensembl" id="ENSCJPP00005003274.1"/>
    </source>
</evidence>
<dbReference type="GO" id="GO:0000981">
    <property type="term" value="F:DNA-binding transcription factor activity, RNA polymerase II-specific"/>
    <property type="evidence" value="ECO:0007669"/>
    <property type="project" value="TreeGrafter"/>
</dbReference>
<dbReference type="Proteomes" id="UP000694412">
    <property type="component" value="Unassembled WGS sequence"/>
</dbReference>
<organism evidence="5 6">
    <name type="scientific">Coturnix japonica</name>
    <name type="common">Japanese quail</name>
    <name type="synonym">Coturnix coturnix japonica</name>
    <dbReference type="NCBI Taxonomy" id="93934"/>
    <lineage>
        <taxon>Eukaryota</taxon>
        <taxon>Metazoa</taxon>
        <taxon>Chordata</taxon>
        <taxon>Craniata</taxon>
        <taxon>Vertebrata</taxon>
        <taxon>Euteleostomi</taxon>
        <taxon>Archelosauria</taxon>
        <taxon>Archosauria</taxon>
        <taxon>Dinosauria</taxon>
        <taxon>Saurischia</taxon>
        <taxon>Theropoda</taxon>
        <taxon>Coelurosauria</taxon>
        <taxon>Aves</taxon>
        <taxon>Neognathae</taxon>
        <taxon>Galloanserae</taxon>
        <taxon>Galliformes</taxon>
        <taxon>Phasianidae</taxon>
        <taxon>Perdicinae</taxon>
        <taxon>Coturnix</taxon>
    </lineage>
</organism>
<dbReference type="PANTHER" id="PTHR46105">
    <property type="entry name" value="AGAP004733-PA"/>
    <property type="match status" value="1"/>
</dbReference>
<evidence type="ECO:0000259" key="4">
    <source>
        <dbReference type="PROSITE" id="PS50157"/>
    </source>
</evidence>
<dbReference type="Gene3D" id="3.30.160.60">
    <property type="entry name" value="Classic Zinc Finger"/>
    <property type="match status" value="1"/>
</dbReference>
<dbReference type="GeneTree" id="ENSGT00940000160991"/>
<proteinExistence type="predicted"/>
<keyword evidence="1" id="KW-0863">Zinc-finger</keyword>
<sequence>MEAACSDGHDSGGHDSGGHDVSHDGAPQPHSDPPQPHSAPHHRGLLHVDFPEITSSLLANLNQQRVEGKLCDISIHVQGRVFRAHRAVLAASSPYFHDQVLLKNMTSIVLPNVMDPSAFETVLGSAYTGRLSMAPDEIVNFLTVGSVLQMWHIVDKCTELLKEGRVAMGLHSASMGSNSSSMGSSGSMGSHSASMGSHSASMGSNSSSMGSSGSMGSQSSSMGSSGSMGSQSSSMGSSASMGPSSSSMGSLASVGPASSSMGSSASVGPASSSMGSSSSMGPASSSMGSMGVGSLSSTGPSSLAMGPSSLAMGSTTSMGSTSMGSMASLGSTSMGMGSTSLAMGPSSLAMGPSSLAMGPSSSSMGPSSSSLRSHSSRTSDNQSPSSSNYFSPRETPEEPPRAPQVRHGAASKSSLEAEEEEEEEEESTRRPLYVRPSIVPHKQWVYVKQEWLQEDLVLTCEEDEDPLPPLQPRPPKMEEDEDEQVDFCESSEDFPSPYGGGLEDPPEPPNLPPRPLLPMDMQGNQILVFPPQSTATEHGAVRLAAAPDGNKIFMCHCGKAFSHKSMRDRHVNMHLNLRPFACPVCSKKKKESTRRPLYVRPSSVPQSNMGLRQARMASRDLVLTCERRRRPPAPLQPAPPQVEEDEARNRSISASPRRIFPPIRGAARRTPRAPQPPPR</sequence>
<dbReference type="GO" id="GO:0008270">
    <property type="term" value="F:zinc ion binding"/>
    <property type="evidence" value="ECO:0007669"/>
    <property type="project" value="UniProtKB-KW"/>
</dbReference>
<accession>A0A8C2SST0</accession>
<feature type="domain" description="C2H2-type" evidence="4">
    <location>
        <begin position="553"/>
        <end position="579"/>
    </location>
</feature>
<feature type="domain" description="BTB" evidence="3">
    <location>
        <begin position="71"/>
        <end position="135"/>
    </location>
</feature>
<evidence type="ECO:0000259" key="3">
    <source>
        <dbReference type="PROSITE" id="PS50097"/>
    </source>
</evidence>
<dbReference type="GO" id="GO:0000978">
    <property type="term" value="F:RNA polymerase II cis-regulatory region sequence-specific DNA binding"/>
    <property type="evidence" value="ECO:0007669"/>
    <property type="project" value="TreeGrafter"/>
</dbReference>
<dbReference type="Ensembl" id="ENSCJPT00005005865.1">
    <property type="protein sequence ID" value="ENSCJPP00005003274.1"/>
    <property type="gene ID" value="ENSCJPG00005003502.1"/>
</dbReference>
<dbReference type="PROSITE" id="PS50097">
    <property type="entry name" value="BTB"/>
    <property type="match status" value="1"/>
</dbReference>
<feature type="compositionally biased region" description="Acidic residues" evidence="2">
    <location>
        <begin position="416"/>
        <end position="426"/>
    </location>
</feature>
<dbReference type="SMART" id="SM00225">
    <property type="entry name" value="BTB"/>
    <property type="match status" value="1"/>
</dbReference>
<dbReference type="InterPro" id="IPR050457">
    <property type="entry name" value="ZnFinger_BTB_dom_contain"/>
</dbReference>
<dbReference type="InterPro" id="IPR036236">
    <property type="entry name" value="Znf_C2H2_sf"/>
</dbReference>
<keyword evidence="6" id="KW-1185">Reference proteome</keyword>
<feature type="region of interest" description="Disordered" evidence="2">
    <location>
        <begin position="1"/>
        <end position="43"/>
    </location>
</feature>
<dbReference type="PANTHER" id="PTHR46105:SF14">
    <property type="entry name" value="ZINC FINGER AND BTB DOMAIN-CONTAINING PROTEIN 22"/>
    <property type="match status" value="1"/>
</dbReference>
<dbReference type="Gene3D" id="3.30.710.10">
    <property type="entry name" value="Potassium Channel Kv1.1, Chain A"/>
    <property type="match status" value="1"/>
</dbReference>
<dbReference type="InterPro" id="IPR011333">
    <property type="entry name" value="SKP1/BTB/POZ_sf"/>
</dbReference>
<feature type="compositionally biased region" description="Basic and acidic residues" evidence="2">
    <location>
        <begin position="7"/>
        <end position="23"/>
    </location>
</feature>
<dbReference type="SUPFAM" id="SSF57667">
    <property type="entry name" value="beta-beta-alpha zinc fingers"/>
    <property type="match status" value="1"/>
</dbReference>
<reference evidence="5" key="1">
    <citation type="submission" date="2025-08" db="UniProtKB">
        <authorList>
            <consortium name="Ensembl"/>
        </authorList>
    </citation>
    <scope>IDENTIFICATION</scope>
</reference>
<name>A0A8C2SST0_COTJA</name>
<evidence type="ECO:0000313" key="6">
    <source>
        <dbReference type="Proteomes" id="UP000694412"/>
    </source>
</evidence>
<feature type="compositionally biased region" description="Low complexity" evidence="2">
    <location>
        <begin position="353"/>
        <end position="379"/>
    </location>
</feature>
<dbReference type="PROSITE" id="PS50157">
    <property type="entry name" value="ZINC_FINGER_C2H2_2"/>
    <property type="match status" value="1"/>
</dbReference>
<feature type="region of interest" description="Disordered" evidence="2">
    <location>
        <begin position="172"/>
        <end position="430"/>
    </location>
</feature>
<dbReference type="CDD" id="cd18210">
    <property type="entry name" value="BTB_POZ_ZBTB22_BING1"/>
    <property type="match status" value="1"/>
</dbReference>
<keyword evidence="1" id="KW-0479">Metal-binding</keyword>
<evidence type="ECO:0000256" key="1">
    <source>
        <dbReference type="PROSITE-ProRule" id="PRU00042"/>
    </source>
</evidence>
<evidence type="ECO:0000256" key="2">
    <source>
        <dbReference type="SAM" id="MobiDB-lite"/>
    </source>
</evidence>
<feature type="compositionally biased region" description="Low complexity" evidence="2">
    <location>
        <begin position="308"/>
        <end position="344"/>
    </location>
</feature>
<feature type="compositionally biased region" description="Polar residues" evidence="2">
    <location>
        <begin position="380"/>
        <end position="390"/>
    </location>
</feature>
<dbReference type="AlphaFoldDB" id="A0A8C2SST0"/>
<feature type="compositionally biased region" description="Low complexity" evidence="2">
    <location>
        <begin position="172"/>
        <end position="297"/>
    </location>
</feature>
<dbReference type="InterPro" id="IPR013087">
    <property type="entry name" value="Znf_C2H2_type"/>
</dbReference>
<reference evidence="5" key="2">
    <citation type="submission" date="2025-09" db="UniProtKB">
        <authorList>
            <consortium name="Ensembl"/>
        </authorList>
    </citation>
    <scope>IDENTIFICATION</scope>
</reference>
<dbReference type="Pfam" id="PF00651">
    <property type="entry name" value="BTB"/>
    <property type="match status" value="1"/>
</dbReference>
<gene>
    <name evidence="5" type="primary">ZBTB22</name>
</gene>
<dbReference type="SUPFAM" id="SSF54695">
    <property type="entry name" value="POZ domain"/>
    <property type="match status" value="1"/>
</dbReference>
<protein>
    <submittedName>
        <fullName evidence="5">Zinc finger and BTB domain containing 22</fullName>
    </submittedName>
</protein>
<feature type="region of interest" description="Disordered" evidence="2">
    <location>
        <begin position="628"/>
        <end position="679"/>
    </location>
</feature>
<feature type="region of interest" description="Disordered" evidence="2">
    <location>
        <begin position="462"/>
        <end position="510"/>
    </location>
</feature>